<evidence type="ECO:0000313" key="2">
    <source>
        <dbReference type="WBParaSite" id="JU765_v2.g5075.t1"/>
    </source>
</evidence>
<sequence length="181" mass="20747">MKPLIKRFQVLVNVGLLQQHRSAVFVNQKHQITNGCSVLMTPIVELDDENKLKCSIVPIGELLNDAGTSDFQVVVANQGEMQTIPVHKAIIRKFSKRIDRILANPESEENATNQIVIENFTFDVVSKSLDVAYSRTFLSFKNGEEINYNMLDMLNLYWFFKEYEMIDIDLICNWIESNISG</sequence>
<dbReference type="Proteomes" id="UP000887576">
    <property type="component" value="Unplaced"/>
</dbReference>
<organism evidence="1 2">
    <name type="scientific">Panagrolaimus sp. JU765</name>
    <dbReference type="NCBI Taxonomy" id="591449"/>
    <lineage>
        <taxon>Eukaryota</taxon>
        <taxon>Metazoa</taxon>
        <taxon>Ecdysozoa</taxon>
        <taxon>Nematoda</taxon>
        <taxon>Chromadorea</taxon>
        <taxon>Rhabditida</taxon>
        <taxon>Tylenchina</taxon>
        <taxon>Panagrolaimomorpha</taxon>
        <taxon>Panagrolaimoidea</taxon>
        <taxon>Panagrolaimidae</taxon>
        <taxon>Panagrolaimus</taxon>
    </lineage>
</organism>
<reference evidence="2" key="1">
    <citation type="submission" date="2022-11" db="UniProtKB">
        <authorList>
            <consortium name="WormBaseParasite"/>
        </authorList>
    </citation>
    <scope>IDENTIFICATION</scope>
</reference>
<dbReference type="WBParaSite" id="JU765_v2.g5075.t1">
    <property type="protein sequence ID" value="JU765_v2.g5075.t1"/>
    <property type="gene ID" value="JU765_v2.g5075"/>
</dbReference>
<accession>A0AC34RAB8</accession>
<protein>
    <submittedName>
        <fullName evidence="2">BTB domain-containing protein</fullName>
    </submittedName>
</protein>
<evidence type="ECO:0000313" key="1">
    <source>
        <dbReference type="Proteomes" id="UP000887576"/>
    </source>
</evidence>
<name>A0AC34RAB8_9BILA</name>
<proteinExistence type="predicted"/>